<dbReference type="Gene3D" id="3.30.470.20">
    <property type="entry name" value="ATP-grasp fold, B domain"/>
    <property type="match status" value="1"/>
</dbReference>
<accession>A0A098G527</accession>
<dbReference type="GO" id="GO:0004639">
    <property type="term" value="F:phosphoribosylaminoimidazolesuccinocarboxamide synthase activity"/>
    <property type="evidence" value="ECO:0007669"/>
    <property type="project" value="UniProtKB-UniRule"/>
</dbReference>
<dbReference type="STRING" id="1212491.LFA_1689"/>
<evidence type="ECO:0000313" key="11">
    <source>
        <dbReference type="Proteomes" id="UP000032430"/>
    </source>
</evidence>
<dbReference type="PROSITE" id="PS01058">
    <property type="entry name" value="SAICAR_SYNTHETASE_2"/>
    <property type="match status" value="1"/>
</dbReference>
<dbReference type="GO" id="GO:0006189">
    <property type="term" value="P:'de novo' IMP biosynthetic process"/>
    <property type="evidence" value="ECO:0007669"/>
    <property type="project" value="UniProtKB-UniRule"/>
</dbReference>
<dbReference type="AlphaFoldDB" id="A0A098G527"/>
<dbReference type="Proteomes" id="UP000032430">
    <property type="component" value="Chromosome I"/>
</dbReference>
<evidence type="ECO:0000256" key="3">
    <source>
        <dbReference type="ARBA" id="ARBA00022598"/>
    </source>
</evidence>
<evidence type="ECO:0000256" key="1">
    <source>
        <dbReference type="ARBA" id="ARBA00004672"/>
    </source>
</evidence>
<organism evidence="10 11">
    <name type="scientific">Legionella fallonii LLAP-10</name>
    <dbReference type="NCBI Taxonomy" id="1212491"/>
    <lineage>
        <taxon>Bacteria</taxon>
        <taxon>Pseudomonadati</taxon>
        <taxon>Pseudomonadota</taxon>
        <taxon>Gammaproteobacteria</taxon>
        <taxon>Legionellales</taxon>
        <taxon>Legionellaceae</taxon>
        <taxon>Legionella</taxon>
    </lineage>
</organism>
<dbReference type="CDD" id="cd01414">
    <property type="entry name" value="SAICAR_synt_Sc"/>
    <property type="match status" value="1"/>
</dbReference>
<comment type="catalytic activity">
    <reaction evidence="7 8">
        <text>5-amino-1-(5-phospho-D-ribosyl)imidazole-4-carboxylate + L-aspartate + ATP = (2S)-2-[5-amino-1-(5-phospho-beta-D-ribosyl)imidazole-4-carboxamido]succinate + ADP + phosphate + 2 H(+)</text>
        <dbReference type="Rhea" id="RHEA:22628"/>
        <dbReference type="ChEBI" id="CHEBI:15378"/>
        <dbReference type="ChEBI" id="CHEBI:29991"/>
        <dbReference type="ChEBI" id="CHEBI:30616"/>
        <dbReference type="ChEBI" id="CHEBI:43474"/>
        <dbReference type="ChEBI" id="CHEBI:58443"/>
        <dbReference type="ChEBI" id="CHEBI:77657"/>
        <dbReference type="ChEBI" id="CHEBI:456216"/>
        <dbReference type="EC" id="6.3.2.6"/>
    </reaction>
</comment>
<dbReference type="PROSITE" id="PS01057">
    <property type="entry name" value="SAICAR_SYNTHETASE_1"/>
    <property type="match status" value="1"/>
</dbReference>
<feature type="domain" description="SAICAR synthetase/ADE2 N-terminal" evidence="9">
    <location>
        <begin position="32"/>
        <end position="279"/>
    </location>
</feature>
<keyword evidence="6 8" id="KW-0067">ATP-binding</keyword>
<dbReference type="GO" id="GO:0005524">
    <property type="term" value="F:ATP binding"/>
    <property type="evidence" value="ECO:0007669"/>
    <property type="project" value="UniProtKB-KW"/>
</dbReference>
<dbReference type="EC" id="6.3.2.6" evidence="8"/>
<evidence type="ECO:0000256" key="7">
    <source>
        <dbReference type="ARBA" id="ARBA00048475"/>
    </source>
</evidence>
<dbReference type="FunFam" id="3.30.200.20:FF:000199">
    <property type="entry name" value="Phosphoribosylaminoimidazole-succinocarboxamide synthase"/>
    <property type="match status" value="1"/>
</dbReference>
<dbReference type="InterPro" id="IPR028923">
    <property type="entry name" value="SAICAR_synt/ADE2_N"/>
</dbReference>
<evidence type="ECO:0000256" key="2">
    <source>
        <dbReference type="ARBA" id="ARBA00010190"/>
    </source>
</evidence>
<evidence type="ECO:0000313" key="10">
    <source>
        <dbReference type="EMBL" id="CEG57094.1"/>
    </source>
</evidence>
<dbReference type="HOGENOM" id="CLU_045637_0_1_6"/>
<dbReference type="HAMAP" id="MF_00137">
    <property type="entry name" value="SAICAR_synth"/>
    <property type="match status" value="1"/>
</dbReference>
<dbReference type="Pfam" id="PF01259">
    <property type="entry name" value="SAICAR_synt"/>
    <property type="match status" value="1"/>
</dbReference>
<reference evidence="11" key="1">
    <citation type="submission" date="2014-09" db="EMBL/GenBank/DDBJ databases">
        <authorList>
            <person name="Gomez-Valero L."/>
        </authorList>
    </citation>
    <scope>NUCLEOTIDE SEQUENCE [LARGE SCALE GENOMIC DNA]</scope>
    <source>
        <strain evidence="11">ATCC700992</strain>
    </source>
</reference>
<dbReference type="FunFam" id="3.30.470.20:FF:000015">
    <property type="entry name" value="Phosphoribosylaminoimidazole-succinocarboxamide synthase"/>
    <property type="match status" value="1"/>
</dbReference>
<name>A0A098G527_9GAMM</name>
<dbReference type="InterPro" id="IPR018236">
    <property type="entry name" value="SAICAR_synthetase_CS"/>
</dbReference>
<dbReference type="Gene3D" id="3.30.200.20">
    <property type="entry name" value="Phosphorylase Kinase, domain 1"/>
    <property type="match status" value="1"/>
</dbReference>
<evidence type="ECO:0000256" key="8">
    <source>
        <dbReference type="HAMAP-Rule" id="MF_00137"/>
    </source>
</evidence>
<dbReference type="PANTHER" id="PTHR43700:SF1">
    <property type="entry name" value="PHOSPHORIBOSYLAMINOIMIDAZOLE-SUCCINOCARBOXAMIDE SYNTHASE"/>
    <property type="match status" value="1"/>
</dbReference>
<dbReference type="GO" id="GO:0005737">
    <property type="term" value="C:cytoplasm"/>
    <property type="evidence" value="ECO:0007669"/>
    <property type="project" value="TreeGrafter"/>
</dbReference>
<sequence>MSAMNMKTPNSKEITAALPYCLTETDFTLGKKYKGKVRDTYDLGDKLILVTTDRQSAFDRLLAAVPYKGQVLNLTSVWWFNNTQSIVPNHLIAVPDPNVVIAKKCTVFPIEFVVRGYISGTTSTSLWTQYQKGVREYCGMAFPEGLRKNQKLTIPVLTPTTKEAEHDRPISPEEIVAEGWMTQEDWDEASSYALQLFQHGMKVAEQHGLILVDTKYEFGRDAEGRIVLVDEIHTPDSSRYWISKSYQERFAEGKEPENIDKEFLRLWFVEHCDPYNDKVLPQAPDELIVTLSSRYIQLYEMITGQQFHFEENPGPTSQRILRNIQHWLECY</sequence>
<dbReference type="UniPathway" id="UPA00074">
    <property type="reaction ID" value="UER00131"/>
</dbReference>
<dbReference type="KEGG" id="lfa:LFA_1689"/>
<keyword evidence="3 8" id="KW-0436">Ligase</keyword>
<evidence type="ECO:0000256" key="5">
    <source>
        <dbReference type="ARBA" id="ARBA00022755"/>
    </source>
</evidence>
<evidence type="ECO:0000256" key="4">
    <source>
        <dbReference type="ARBA" id="ARBA00022741"/>
    </source>
</evidence>
<keyword evidence="11" id="KW-1185">Reference proteome</keyword>
<dbReference type="EMBL" id="LN614827">
    <property type="protein sequence ID" value="CEG57094.1"/>
    <property type="molecule type" value="Genomic_DNA"/>
</dbReference>
<dbReference type="SUPFAM" id="SSF56104">
    <property type="entry name" value="SAICAR synthase-like"/>
    <property type="match status" value="1"/>
</dbReference>
<gene>
    <name evidence="8 10" type="primary">purC</name>
    <name evidence="10" type="ORF">LFA_1689</name>
</gene>
<comment type="pathway">
    <text evidence="1 8">Purine metabolism; IMP biosynthesis via de novo pathway; 5-amino-1-(5-phospho-D-ribosyl)imidazole-4-carboxamide from 5-amino-1-(5-phospho-D-ribosyl)imidazole-4-carboxylate: step 1/2.</text>
</comment>
<proteinExistence type="inferred from homology"/>
<keyword evidence="5 8" id="KW-0658">Purine biosynthesis</keyword>
<dbReference type="NCBIfam" id="NF009251">
    <property type="entry name" value="PRK12607.1"/>
    <property type="match status" value="1"/>
</dbReference>
<comment type="similarity">
    <text evidence="2 8">Belongs to the SAICAR synthetase family.</text>
</comment>
<dbReference type="PANTHER" id="PTHR43700">
    <property type="entry name" value="PHOSPHORIBOSYLAMINOIMIDAZOLE-SUCCINOCARBOXAMIDE SYNTHASE"/>
    <property type="match status" value="1"/>
</dbReference>
<protein>
    <recommendedName>
        <fullName evidence="8">Phosphoribosylaminoimidazole-succinocarboxamide synthase</fullName>
        <ecNumber evidence="8">6.3.2.6</ecNumber>
    </recommendedName>
    <alternativeName>
        <fullName evidence="8">SAICAR synthetase</fullName>
    </alternativeName>
</protein>
<keyword evidence="4 8" id="KW-0547">Nucleotide-binding</keyword>
<evidence type="ECO:0000259" key="9">
    <source>
        <dbReference type="Pfam" id="PF01259"/>
    </source>
</evidence>
<evidence type="ECO:0000256" key="6">
    <source>
        <dbReference type="ARBA" id="ARBA00022840"/>
    </source>
</evidence>